<evidence type="ECO:0000256" key="6">
    <source>
        <dbReference type="ARBA" id="ARBA00022989"/>
    </source>
</evidence>
<comment type="subcellular location">
    <subcellularLocation>
        <location evidence="1">Membrane</location>
        <topology evidence="1">Multi-pass membrane protein</topology>
    </subcellularLocation>
</comment>
<dbReference type="Proteomes" id="UP000663828">
    <property type="component" value="Unassembled WGS sequence"/>
</dbReference>
<feature type="domain" description="Ubiquitin-like" evidence="11">
    <location>
        <begin position="25"/>
        <end position="105"/>
    </location>
</feature>
<dbReference type="InterPro" id="IPR057455">
    <property type="entry name" value="UBFD1_C"/>
</dbReference>
<comment type="caution">
    <text evidence="12">The sequence shown here is derived from an EMBL/GenBank/DDBJ whole genome shotgun (WGS) entry which is preliminary data.</text>
</comment>
<evidence type="ECO:0000256" key="4">
    <source>
        <dbReference type="ARBA" id="ARBA00022692"/>
    </source>
</evidence>
<dbReference type="AlphaFoldDB" id="A0A815P1B2"/>
<dbReference type="Gene3D" id="1.50.40.10">
    <property type="entry name" value="Mitochondrial carrier domain"/>
    <property type="match status" value="1"/>
</dbReference>
<dbReference type="InterPro" id="IPR018108">
    <property type="entry name" value="MCP_transmembrane"/>
</dbReference>
<organism evidence="12 13">
    <name type="scientific">Adineta ricciae</name>
    <name type="common">Rotifer</name>
    <dbReference type="NCBI Taxonomy" id="249248"/>
    <lineage>
        <taxon>Eukaryota</taxon>
        <taxon>Metazoa</taxon>
        <taxon>Spiralia</taxon>
        <taxon>Gnathifera</taxon>
        <taxon>Rotifera</taxon>
        <taxon>Eurotatoria</taxon>
        <taxon>Bdelloidea</taxon>
        <taxon>Adinetida</taxon>
        <taxon>Adinetidae</taxon>
        <taxon>Adineta</taxon>
    </lineage>
</organism>
<dbReference type="PROSITE" id="PS50920">
    <property type="entry name" value="SOLCAR"/>
    <property type="match status" value="3"/>
</dbReference>
<keyword evidence="6" id="KW-1133">Transmembrane helix</keyword>
<dbReference type="Pfam" id="PF00153">
    <property type="entry name" value="Mito_carr"/>
    <property type="match status" value="3"/>
</dbReference>
<evidence type="ECO:0000259" key="11">
    <source>
        <dbReference type="PROSITE" id="PS50053"/>
    </source>
</evidence>
<evidence type="ECO:0000256" key="1">
    <source>
        <dbReference type="ARBA" id="ARBA00004141"/>
    </source>
</evidence>
<feature type="repeat" description="Solcar" evidence="8">
    <location>
        <begin position="254"/>
        <end position="342"/>
    </location>
</feature>
<keyword evidence="13" id="KW-1185">Reference proteome</keyword>
<dbReference type="Gene3D" id="3.10.20.90">
    <property type="entry name" value="Phosphatidylinositol 3-kinase Catalytic Subunit, Chain A, domain 1"/>
    <property type="match status" value="1"/>
</dbReference>
<dbReference type="PANTHER" id="PTHR45683">
    <property type="entry name" value="MITOCHONDRIAL NICOTINAMIDE ADENINE DINUCLEOTIDE TRANSPORTER 1-RELATED-RELATED"/>
    <property type="match status" value="1"/>
</dbReference>
<feature type="region of interest" description="Disordered" evidence="10">
    <location>
        <begin position="114"/>
        <end position="144"/>
    </location>
</feature>
<keyword evidence="3 9" id="KW-0813">Transport</keyword>
<dbReference type="SUPFAM" id="SSF54236">
    <property type="entry name" value="Ubiquitin-like"/>
    <property type="match status" value="1"/>
</dbReference>
<feature type="compositionally biased region" description="Basic and acidic residues" evidence="10">
    <location>
        <begin position="134"/>
        <end position="144"/>
    </location>
</feature>
<evidence type="ECO:0000256" key="5">
    <source>
        <dbReference type="ARBA" id="ARBA00022737"/>
    </source>
</evidence>
<reference evidence="12" key="1">
    <citation type="submission" date="2021-02" db="EMBL/GenBank/DDBJ databases">
        <authorList>
            <person name="Nowell W R."/>
        </authorList>
    </citation>
    <scope>NUCLEOTIDE SEQUENCE</scope>
</reference>
<dbReference type="InterPro" id="IPR023395">
    <property type="entry name" value="MCP_dom_sf"/>
</dbReference>
<protein>
    <recommendedName>
        <fullName evidence="11">Ubiquitin-like domain-containing protein</fullName>
    </recommendedName>
</protein>
<dbReference type="GO" id="GO:0015215">
    <property type="term" value="F:nucleotide transmembrane transporter activity"/>
    <property type="evidence" value="ECO:0007669"/>
    <property type="project" value="UniProtKB-ARBA"/>
</dbReference>
<dbReference type="InterPro" id="IPR002067">
    <property type="entry name" value="MCP"/>
</dbReference>
<dbReference type="Pfam" id="PF25343">
    <property type="entry name" value="PH_UBFD1_C"/>
    <property type="match status" value="1"/>
</dbReference>
<proteinExistence type="inferred from homology"/>
<keyword evidence="5" id="KW-0677">Repeat</keyword>
<evidence type="ECO:0000256" key="10">
    <source>
        <dbReference type="SAM" id="MobiDB-lite"/>
    </source>
</evidence>
<dbReference type="GO" id="GO:0016020">
    <property type="term" value="C:membrane"/>
    <property type="evidence" value="ECO:0007669"/>
    <property type="project" value="UniProtKB-SubCell"/>
</dbReference>
<feature type="repeat" description="Solcar" evidence="8">
    <location>
        <begin position="450"/>
        <end position="550"/>
    </location>
</feature>
<gene>
    <name evidence="12" type="ORF">XAT740_LOCUS36294</name>
</gene>
<name>A0A815P1B2_ADIRI</name>
<evidence type="ECO:0000256" key="2">
    <source>
        <dbReference type="ARBA" id="ARBA00006375"/>
    </source>
</evidence>
<evidence type="ECO:0000256" key="3">
    <source>
        <dbReference type="ARBA" id="ARBA00022448"/>
    </source>
</evidence>
<sequence>MDDITTNITNEIGDQQALKRTTSKVPITLNIRYKTQTFPVNCDLFDTLKDLKDKIDKMTDVDPRVQKLVNKSITSVKHDDATTTLKDLNITDGQTLLLVGATRAEILSTTQVNVNSSGSKDSLDDHSSSSSSTNKKEPLCKQTKHEKVLKAGKPDNVQIGIRNRHDPLPQSIDGLYMSMLNHSAKKARLTFKLEHDELWINTAETTKKIPMTHIRNIVDEPIEGHEGYSIVGFQTGTTILLMAKQPKKARLVLKDSQINTLAGAVSGAFVSVLVSPLDVVKTRIQVKRLPKGVPDTPLLVTMYRLAQREGFRAFFKGLGTTMLGYIPNWAVYFGTYQWSKKQYASGLASVHSENDTLVNLLASVTAGAISNTLTAPIWTIRTRMMTQSHHEDYRNTFHAAKKIYQTEGIYALYRGVIPSMWGLIHVGVQFPMYEYLKKRCAVNSSSEHHLSTGQLMFASSVSKVIASVVAYPHEIVRSRLQDAGHARRLQKQSLTAATNFREYKNVRDAVQTIAKEEGIRGFYRGIVPALLRTVPAAVLTLLSYEKIRDSLSDNYGEASIQQ</sequence>
<dbReference type="SUPFAM" id="SSF103506">
    <property type="entry name" value="Mitochondrial carrier"/>
    <property type="match status" value="1"/>
</dbReference>
<dbReference type="InterPro" id="IPR029071">
    <property type="entry name" value="Ubiquitin-like_domsf"/>
</dbReference>
<evidence type="ECO:0000256" key="7">
    <source>
        <dbReference type="ARBA" id="ARBA00023136"/>
    </source>
</evidence>
<feature type="repeat" description="Solcar" evidence="8">
    <location>
        <begin position="354"/>
        <end position="439"/>
    </location>
</feature>
<evidence type="ECO:0000313" key="12">
    <source>
        <dbReference type="EMBL" id="CAF1440600.1"/>
    </source>
</evidence>
<dbReference type="InterPro" id="IPR044712">
    <property type="entry name" value="SLC25A32-like"/>
</dbReference>
<dbReference type="PRINTS" id="PR00926">
    <property type="entry name" value="MITOCARRIER"/>
</dbReference>
<dbReference type="InterPro" id="IPR000626">
    <property type="entry name" value="Ubiquitin-like_dom"/>
</dbReference>
<evidence type="ECO:0000313" key="13">
    <source>
        <dbReference type="Proteomes" id="UP000663828"/>
    </source>
</evidence>
<evidence type="ECO:0000256" key="9">
    <source>
        <dbReference type="RuleBase" id="RU000488"/>
    </source>
</evidence>
<accession>A0A815P1B2</accession>
<keyword evidence="7 8" id="KW-0472">Membrane</keyword>
<comment type="similarity">
    <text evidence="2 9">Belongs to the mitochondrial carrier (TC 2.A.29) family.</text>
</comment>
<keyword evidence="4 8" id="KW-0812">Transmembrane</keyword>
<dbReference type="EMBL" id="CAJNOR010003711">
    <property type="protein sequence ID" value="CAF1440600.1"/>
    <property type="molecule type" value="Genomic_DNA"/>
</dbReference>
<dbReference type="PROSITE" id="PS50053">
    <property type="entry name" value="UBIQUITIN_2"/>
    <property type="match status" value="1"/>
</dbReference>
<evidence type="ECO:0000256" key="8">
    <source>
        <dbReference type="PROSITE-ProRule" id="PRU00282"/>
    </source>
</evidence>